<protein>
    <submittedName>
        <fullName evidence="1">Uncharacterized protein</fullName>
    </submittedName>
</protein>
<evidence type="ECO:0000313" key="2">
    <source>
        <dbReference type="Proteomes" id="UP000284656"/>
    </source>
</evidence>
<sequence>MRTKIIKAIINNLETYVTFKYDSTRIKLKFSEADNFSKVYTAEDMYICFAKVRSDFPHIKFLCKGAKINVRPSSMASQMSGGMVAYELTLGKRATREDLVHIFDYEEHDLTNNPQEQDNFYKKWIISIGADRTTT</sequence>
<comment type="caution">
    <text evidence="1">The sequence shown here is derived from an EMBL/GenBank/DDBJ whole genome shotgun (WGS) entry which is preliminary data.</text>
</comment>
<name>A0A423FKK8_9PSED</name>
<proteinExistence type="predicted"/>
<dbReference type="RefSeq" id="WP_123714404.1">
    <property type="nucleotide sequence ID" value="NZ_MOAY01000016.1"/>
</dbReference>
<accession>A0A423FKK8</accession>
<dbReference type="EMBL" id="MOAY01000016">
    <property type="protein sequence ID" value="ROM59187.1"/>
    <property type="molecule type" value="Genomic_DNA"/>
</dbReference>
<dbReference type="AlphaFoldDB" id="A0A423FKK8"/>
<reference evidence="1 2" key="1">
    <citation type="submission" date="2016-10" db="EMBL/GenBank/DDBJ databases">
        <title>Comparative genome analysis of multiple Pseudomonas spp. focuses on biocontrol and plant growth promoting traits.</title>
        <authorList>
            <person name="Tao X.-Y."/>
            <person name="Taylor C.G."/>
        </authorList>
    </citation>
    <scope>NUCLEOTIDE SEQUENCE [LARGE SCALE GENOMIC DNA]</scope>
    <source>
        <strain evidence="1 2">29G9</strain>
    </source>
</reference>
<organism evidence="1 2">
    <name type="scientific">Pseudomonas poae</name>
    <dbReference type="NCBI Taxonomy" id="200451"/>
    <lineage>
        <taxon>Bacteria</taxon>
        <taxon>Pseudomonadati</taxon>
        <taxon>Pseudomonadota</taxon>
        <taxon>Gammaproteobacteria</taxon>
        <taxon>Pseudomonadales</taxon>
        <taxon>Pseudomonadaceae</taxon>
        <taxon>Pseudomonas</taxon>
    </lineage>
</organism>
<dbReference type="Proteomes" id="UP000284656">
    <property type="component" value="Unassembled WGS sequence"/>
</dbReference>
<evidence type="ECO:0000313" key="1">
    <source>
        <dbReference type="EMBL" id="ROM59187.1"/>
    </source>
</evidence>
<gene>
    <name evidence="1" type="ORF">BK648_01000</name>
</gene>